<keyword evidence="3" id="KW-1185">Reference proteome</keyword>
<dbReference type="EMBL" id="JAHRIQ010110394">
    <property type="protein sequence ID" value="MEQ2257383.1"/>
    <property type="molecule type" value="Genomic_DNA"/>
</dbReference>
<organism evidence="2 3">
    <name type="scientific">Ilyodon furcidens</name>
    <name type="common">goldbreast splitfin</name>
    <dbReference type="NCBI Taxonomy" id="33524"/>
    <lineage>
        <taxon>Eukaryota</taxon>
        <taxon>Metazoa</taxon>
        <taxon>Chordata</taxon>
        <taxon>Craniata</taxon>
        <taxon>Vertebrata</taxon>
        <taxon>Euteleostomi</taxon>
        <taxon>Actinopterygii</taxon>
        <taxon>Neopterygii</taxon>
        <taxon>Teleostei</taxon>
        <taxon>Neoteleostei</taxon>
        <taxon>Acanthomorphata</taxon>
        <taxon>Ovalentaria</taxon>
        <taxon>Atherinomorphae</taxon>
        <taxon>Cyprinodontiformes</taxon>
        <taxon>Goodeidae</taxon>
        <taxon>Ilyodon</taxon>
    </lineage>
</organism>
<protein>
    <submittedName>
        <fullName evidence="2">Uncharacterized protein</fullName>
    </submittedName>
</protein>
<dbReference type="Proteomes" id="UP001482620">
    <property type="component" value="Unassembled WGS sequence"/>
</dbReference>
<sequence length="133" mass="14622">IDFYTSSIHLQSEDKKAFNLHTDSFRDSAITTSTTTAEAGETVRAKKLDSEDIARTVVERGLPSPDHLPPDYYNPESSSPPKMTSNVSLTESVQSASHSCSRLRPSRVQSVVSSQGSLDSDMQGKFLQHLNYS</sequence>
<comment type="caution">
    <text evidence="2">The sequence shown here is derived from an EMBL/GenBank/DDBJ whole genome shotgun (WGS) entry which is preliminary data.</text>
</comment>
<accession>A0ABV0VM28</accession>
<feature type="region of interest" description="Disordered" evidence="1">
    <location>
        <begin position="57"/>
        <end position="119"/>
    </location>
</feature>
<feature type="non-terminal residue" evidence="2">
    <location>
        <position position="1"/>
    </location>
</feature>
<feature type="compositionally biased region" description="Low complexity" evidence="1">
    <location>
        <begin position="102"/>
        <end position="119"/>
    </location>
</feature>
<evidence type="ECO:0000256" key="1">
    <source>
        <dbReference type="SAM" id="MobiDB-lite"/>
    </source>
</evidence>
<name>A0ABV0VM28_9TELE</name>
<reference evidence="2 3" key="1">
    <citation type="submission" date="2021-06" db="EMBL/GenBank/DDBJ databases">
        <authorList>
            <person name="Palmer J.M."/>
        </authorList>
    </citation>
    <scope>NUCLEOTIDE SEQUENCE [LARGE SCALE GENOMIC DNA]</scope>
    <source>
        <strain evidence="3">if_2019</strain>
        <tissue evidence="2">Muscle</tissue>
    </source>
</reference>
<gene>
    <name evidence="2" type="ORF">ILYODFUR_034296</name>
</gene>
<evidence type="ECO:0000313" key="2">
    <source>
        <dbReference type="EMBL" id="MEQ2257383.1"/>
    </source>
</evidence>
<feature type="compositionally biased region" description="Polar residues" evidence="1">
    <location>
        <begin position="75"/>
        <end position="100"/>
    </location>
</feature>
<evidence type="ECO:0000313" key="3">
    <source>
        <dbReference type="Proteomes" id="UP001482620"/>
    </source>
</evidence>
<proteinExistence type="predicted"/>